<dbReference type="RefSeq" id="WP_098246715.1">
    <property type="nucleotide sequence ID" value="NZ_CP022685.1"/>
</dbReference>
<dbReference type="GO" id="GO:0033068">
    <property type="term" value="P:macrolide biosynthetic process"/>
    <property type="evidence" value="ECO:0007669"/>
    <property type="project" value="UniProtKB-ARBA"/>
</dbReference>
<dbReference type="Gene3D" id="3.40.366.10">
    <property type="entry name" value="Malonyl-Coenzyme A Acyl Carrier Protein, domain 2"/>
    <property type="match status" value="1"/>
</dbReference>
<dbReference type="KEGG" id="sfk:KY5_7825"/>
<dbReference type="EC" id="2.3.1.39" evidence="10"/>
<keyword evidence="5" id="KW-0045">Antibiotic biosynthesis</keyword>
<dbReference type="SUPFAM" id="SSF53901">
    <property type="entry name" value="Thiolase-like"/>
    <property type="match status" value="1"/>
</dbReference>
<dbReference type="InterPro" id="IPR016039">
    <property type="entry name" value="Thiolase-like"/>
</dbReference>
<evidence type="ECO:0000313" key="11">
    <source>
        <dbReference type="Proteomes" id="UP000221011"/>
    </source>
</evidence>
<dbReference type="NCBIfam" id="NF045894">
    <property type="entry name" value="PKS_plus_SDR"/>
    <property type="match status" value="1"/>
</dbReference>
<dbReference type="SMART" id="SM00825">
    <property type="entry name" value="PKS_KS"/>
    <property type="match status" value="1"/>
</dbReference>
<keyword evidence="7 10" id="KW-0012">Acyltransferase</keyword>
<dbReference type="Pfam" id="PF18369">
    <property type="entry name" value="PKS_DE"/>
    <property type="match status" value="1"/>
</dbReference>
<sequence>MSNGTTEAKLRDYLKRVTADLSLTRHRLHEVEAADSEPIAVVGMACRYPGDADSPEELWELVAEGRDAISPFPTDRGWDLDALYHPDPEVRGTSYVRDGGFLSRAGDFDAPFFGITPREALGMDPQQRLMLEISWEAFERAGIAPATAKGTRVGVYTGIVATNYVSRLRETPEPVEGYVVTGTMSSVASGRVAYTLGLEGPAVSVETACSSSLVALHLAVQALRSGDCAMALAGGVAVMPMPDAFVEFSRQRGMAPDGRIKAFAAQADGTNWAEGAGVLLVERLSDARRAGHPVLAVIRGSAINQDGASNGLSAPNDLAQERVIRAALASARLTADDVDAVEAHGTGTTLGDPIEAQALFATYGKDRPKDRPLLLGSIKSNFGHAGPAAGVAGVIKMVEAMRHGLLPRTLHVDEPTPHVDWSSGTIRLLTEPAPWPARQDRPRRAGVSAFGISGTNAHVVLEEAPGEPAPAPEAADAEADAVAEVSGLTGELVPWLVSARSETALRAQAARLAAYADVRTSADPADIGRSLALTRSPMEHRGAVLAADRDSALAALRALAEGTPAPGVLTSAAAPGGRVAFVFPGQGSQWQGMAARLADTAPAFARRLAACDDALRPLTGWSVTEAIRGGEDAPSFDDVEVVQSALWAVMVSLAELWRSVGVEPAAVIGHSQGEIAAAAVCGALSLQDAAKVVALRARAIREELSGKGGMVSVALPAEGVRDRIAPWGERISVASVNGPSSTVVSGEPDALDELIASCAADGVRARRIAVDYASHSAQVDAIRDRVVDALRDIEPRTSDIPFYSTVTGSALDSAALDAEYWITNLRQTVRFDDTVRALLADGFSHFVESSAHPVLTVGLQETFEDTGSDAVALATLRRDEGGTGRFVTALAEGHVRGLPVDWAAVFAGAGTGARHVDLPTYAFQHSRYWLEEPAAETPAAEQHDDEGDDAEFWAAVERGDLTDIAAELGVTADLPLSEALPALSSWRRRSRSRSRADRWRYRVAWHPLATADTPALEGRWLLAVPQGDPQGEEYDDRVAGTVQALEKLGARVERLAVDPATADRAHLTGLLRETCAGREGPPAGILSLLGLDRRPHPDHTAVPASLAATLALAQALVDVAGELPVAPRLWCATGGAVSVDAGDPLTDPAAAHLWGLGRVVALEHPLLWGGLIDLPADATDPAVDGLRAALTAPADEDHLAVRADGTLYGRRLVRAPLADTPAHRSWQPRGSVLITGGTGGIGSHLARQLARDGAEHLVLASRSGPAAPGAAELSEELTALGARVSLVACDVADRDAVADVLAGIPDDLPLTAVIHAAAVLDDGVIDSLTPEQMQRVLRVKARGAVHLHELTRDMDLSAFVLCSSFGATFGLPALGNYAPGNAFLDALAEHRRAQGLPATSVAWGTWAETGMAAGAVGARGRLEGIEAMDPQSAAAALSHVLDREEATAVLIDLRWERFAPVFHAKRPTALFQQIPEAVRALAASAQGPDPDTGGEPADGLRARLLGAARHEQEHELLELVRSHAGVVMGHVTLTGDAKDAIDPDRPFRELGFDSLMAVELRNRVGAATGLTLPSTLVFDFPTPDAVARHLWEQMGLGLGGGPQPGEAELDLLEASLATVPADAEARARTVKRLERLLWKWTADSTAETPEHGTEETEFTTVTNDEMFALIDRELGTGGAADD</sequence>
<dbReference type="GO" id="GO:0004315">
    <property type="term" value="F:3-oxoacyl-[acyl-carrier-protein] synthase activity"/>
    <property type="evidence" value="ECO:0007669"/>
    <property type="project" value="InterPro"/>
</dbReference>
<dbReference type="Gene3D" id="3.30.70.3290">
    <property type="match status" value="1"/>
</dbReference>
<feature type="domain" description="Carrier" evidence="8">
    <location>
        <begin position="1507"/>
        <end position="1594"/>
    </location>
</feature>
<dbReference type="FunFam" id="3.40.366.10:FF:000002">
    <property type="entry name" value="Probable polyketide synthase 2"/>
    <property type="match status" value="1"/>
</dbReference>
<dbReference type="InterPro" id="IPR015083">
    <property type="entry name" value="NorB/c/GfsB-D-like_docking"/>
</dbReference>
<dbReference type="InterPro" id="IPR041618">
    <property type="entry name" value="PKS_DE"/>
</dbReference>
<dbReference type="SMART" id="SM00823">
    <property type="entry name" value="PKS_PP"/>
    <property type="match status" value="1"/>
</dbReference>
<dbReference type="GO" id="GO:0031177">
    <property type="term" value="F:phosphopantetheine binding"/>
    <property type="evidence" value="ECO:0007669"/>
    <property type="project" value="InterPro"/>
</dbReference>
<comment type="cofactor">
    <cofactor evidence="1">
        <name>pantetheine 4'-phosphate</name>
        <dbReference type="ChEBI" id="CHEBI:47942"/>
    </cofactor>
</comment>
<dbReference type="GO" id="GO:0006633">
    <property type="term" value="P:fatty acid biosynthetic process"/>
    <property type="evidence" value="ECO:0007669"/>
    <property type="project" value="InterPro"/>
</dbReference>
<gene>
    <name evidence="10" type="ORF">KY5_7825</name>
</gene>
<dbReference type="CDD" id="cd08952">
    <property type="entry name" value="KR_1_SDR_x"/>
    <property type="match status" value="1"/>
</dbReference>
<dbReference type="GO" id="GO:0004312">
    <property type="term" value="F:fatty acid synthase activity"/>
    <property type="evidence" value="ECO:0007669"/>
    <property type="project" value="TreeGrafter"/>
</dbReference>
<dbReference type="Pfam" id="PF08659">
    <property type="entry name" value="KR"/>
    <property type="match status" value="1"/>
</dbReference>
<dbReference type="InterPro" id="IPR006162">
    <property type="entry name" value="Ppantetheine_attach_site"/>
</dbReference>
<evidence type="ECO:0000256" key="4">
    <source>
        <dbReference type="ARBA" id="ARBA00022679"/>
    </source>
</evidence>
<keyword evidence="3" id="KW-0597">Phosphoprotein</keyword>
<evidence type="ECO:0000259" key="8">
    <source>
        <dbReference type="PROSITE" id="PS50075"/>
    </source>
</evidence>
<dbReference type="Pfam" id="PF00698">
    <property type="entry name" value="Acyl_transf_1"/>
    <property type="match status" value="1"/>
</dbReference>
<accession>A0A291QMZ9</accession>
<dbReference type="Proteomes" id="UP000221011">
    <property type="component" value="Chromosome"/>
</dbReference>
<evidence type="ECO:0000256" key="2">
    <source>
        <dbReference type="ARBA" id="ARBA00022450"/>
    </source>
</evidence>
<evidence type="ECO:0000256" key="1">
    <source>
        <dbReference type="ARBA" id="ARBA00001957"/>
    </source>
</evidence>
<dbReference type="SUPFAM" id="SSF101173">
    <property type="entry name" value="Docking domain B of the erythromycin polyketide synthase (DEBS)"/>
    <property type="match status" value="1"/>
</dbReference>
<dbReference type="Pfam" id="PF00550">
    <property type="entry name" value="PP-binding"/>
    <property type="match status" value="1"/>
</dbReference>
<dbReference type="InterPro" id="IPR036299">
    <property type="entry name" value="Polyketide_synth_docking_sf"/>
</dbReference>
<dbReference type="PROSITE" id="PS00012">
    <property type="entry name" value="PHOSPHOPANTETHEINE"/>
    <property type="match status" value="1"/>
</dbReference>
<dbReference type="InterPro" id="IPR014043">
    <property type="entry name" value="Acyl_transferase_dom"/>
</dbReference>
<dbReference type="Gene3D" id="1.10.1200.10">
    <property type="entry name" value="ACP-like"/>
    <property type="match status" value="1"/>
</dbReference>
<dbReference type="SUPFAM" id="SSF47336">
    <property type="entry name" value="ACP-like"/>
    <property type="match status" value="1"/>
</dbReference>
<evidence type="ECO:0000256" key="6">
    <source>
        <dbReference type="ARBA" id="ARBA00023268"/>
    </source>
</evidence>
<dbReference type="FunFam" id="3.40.47.10:FF:000019">
    <property type="entry name" value="Polyketide synthase type I"/>
    <property type="match status" value="1"/>
</dbReference>
<evidence type="ECO:0000313" key="10">
    <source>
        <dbReference type="EMBL" id="ATL32843.1"/>
    </source>
</evidence>
<dbReference type="Pfam" id="PF00109">
    <property type="entry name" value="ketoacyl-synt"/>
    <property type="match status" value="1"/>
</dbReference>
<proteinExistence type="predicted"/>
<dbReference type="GO" id="GO:0004314">
    <property type="term" value="F:[acyl-carrier-protein] S-malonyltransferase activity"/>
    <property type="evidence" value="ECO:0007669"/>
    <property type="project" value="UniProtKB-EC"/>
</dbReference>
<evidence type="ECO:0000256" key="5">
    <source>
        <dbReference type="ARBA" id="ARBA00023194"/>
    </source>
</evidence>
<protein>
    <submittedName>
        <fullName evidence="10">Malonyl CoA-acyl carrier protein transacylase</fullName>
        <ecNumber evidence="10">2.3.1.39</ecNumber>
    </submittedName>
</protein>
<dbReference type="InterPro" id="IPR032821">
    <property type="entry name" value="PKS_assoc"/>
</dbReference>
<dbReference type="InterPro" id="IPR016035">
    <property type="entry name" value="Acyl_Trfase/lysoPLipase"/>
</dbReference>
<dbReference type="Gene3D" id="6.10.140.1830">
    <property type="match status" value="1"/>
</dbReference>
<dbReference type="InterPro" id="IPR036736">
    <property type="entry name" value="ACP-like_sf"/>
</dbReference>
<dbReference type="Gene3D" id="3.40.47.10">
    <property type="match status" value="1"/>
</dbReference>
<dbReference type="InterPro" id="IPR014031">
    <property type="entry name" value="Ketoacyl_synth_C"/>
</dbReference>
<dbReference type="FunFam" id="1.10.1200.10:FF:000007">
    <property type="entry name" value="Probable polyketide synthase pks17"/>
    <property type="match status" value="1"/>
</dbReference>
<evidence type="ECO:0000256" key="3">
    <source>
        <dbReference type="ARBA" id="ARBA00022553"/>
    </source>
</evidence>
<evidence type="ECO:0000259" key="9">
    <source>
        <dbReference type="PROSITE" id="PS52004"/>
    </source>
</evidence>
<dbReference type="InterPro" id="IPR013968">
    <property type="entry name" value="PKS_KR"/>
</dbReference>
<dbReference type="InterPro" id="IPR009081">
    <property type="entry name" value="PP-bd_ACP"/>
</dbReference>
<reference evidence="10 11" key="1">
    <citation type="submission" date="2017-08" db="EMBL/GenBank/DDBJ databases">
        <title>Complete Genome Sequence of Streptomyces formicae KY5, the formicamycin producer.</title>
        <authorList>
            <person name="Holmes N.A."/>
            <person name="Devine R."/>
            <person name="Qin Z."/>
            <person name="Seipke R.F."/>
            <person name="Wilkinson B."/>
            <person name="Hutchings M.I."/>
        </authorList>
    </citation>
    <scope>NUCLEOTIDE SEQUENCE [LARGE SCALE GENOMIC DNA]</scope>
    <source>
        <strain evidence="10 11">KY5</strain>
    </source>
</reference>
<dbReference type="InterPro" id="IPR014030">
    <property type="entry name" value="Ketoacyl_synth_N"/>
</dbReference>
<dbReference type="PROSITE" id="PS00606">
    <property type="entry name" value="KS3_1"/>
    <property type="match status" value="1"/>
</dbReference>
<dbReference type="PROSITE" id="PS50075">
    <property type="entry name" value="CARRIER"/>
    <property type="match status" value="1"/>
</dbReference>
<dbReference type="InterPro" id="IPR016036">
    <property type="entry name" value="Malonyl_transacylase_ACP-bd"/>
</dbReference>
<keyword evidence="2" id="KW-0596">Phosphopantetheine</keyword>
<dbReference type="InterPro" id="IPR050091">
    <property type="entry name" value="PKS_NRPS_Biosynth_Enz"/>
</dbReference>
<dbReference type="EMBL" id="CP022685">
    <property type="protein sequence ID" value="ATL32843.1"/>
    <property type="molecule type" value="Genomic_DNA"/>
</dbReference>
<keyword evidence="11" id="KW-1185">Reference proteome</keyword>
<keyword evidence="4 10" id="KW-0808">Transferase</keyword>
<feature type="domain" description="Ketosynthase family 3 (KS3)" evidence="9">
    <location>
        <begin position="36"/>
        <end position="463"/>
    </location>
</feature>
<dbReference type="InterPro" id="IPR001227">
    <property type="entry name" value="Ac_transferase_dom_sf"/>
</dbReference>
<dbReference type="Pfam" id="PF08990">
    <property type="entry name" value="Docking"/>
    <property type="match status" value="1"/>
</dbReference>
<dbReference type="PANTHER" id="PTHR43775:SF51">
    <property type="entry name" value="INACTIVE PHENOLPHTHIOCEROL SYNTHESIS POLYKETIDE SYNTHASE TYPE I PKS1-RELATED"/>
    <property type="match status" value="1"/>
</dbReference>
<dbReference type="InterPro" id="IPR036291">
    <property type="entry name" value="NAD(P)-bd_dom_sf"/>
</dbReference>
<dbReference type="SUPFAM" id="SSF52151">
    <property type="entry name" value="FabD/lysophospholipase-like"/>
    <property type="match status" value="1"/>
</dbReference>
<dbReference type="SUPFAM" id="SSF51735">
    <property type="entry name" value="NAD(P)-binding Rossmann-fold domains"/>
    <property type="match status" value="2"/>
</dbReference>
<dbReference type="Pfam" id="PF02801">
    <property type="entry name" value="Ketoacyl-synt_C"/>
    <property type="match status" value="1"/>
</dbReference>
<dbReference type="SMART" id="SM01294">
    <property type="entry name" value="PKS_PP_betabranch"/>
    <property type="match status" value="1"/>
</dbReference>
<keyword evidence="6" id="KW-0511">Multifunctional enzyme</keyword>
<dbReference type="InterPro" id="IPR057326">
    <property type="entry name" value="KR_dom"/>
</dbReference>
<dbReference type="Gene3D" id="3.40.50.720">
    <property type="entry name" value="NAD(P)-binding Rossmann-like Domain"/>
    <property type="match status" value="1"/>
</dbReference>
<dbReference type="PANTHER" id="PTHR43775">
    <property type="entry name" value="FATTY ACID SYNTHASE"/>
    <property type="match status" value="1"/>
</dbReference>
<dbReference type="SUPFAM" id="SSF55048">
    <property type="entry name" value="Probable ACP-binding domain of malonyl-CoA ACP transacylase"/>
    <property type="match status" value="1"/>
</dbReference>
<dbReference type="InterPro" id="IPR020841">
    <property type="entry name" value="PKS_Beta-ketoAc_synthase_dom"/>
</dbReference>
<name>A0A291QMZ9_9ACTN</name>
<dbReference type="CDD" id="cd00833">
    <property type="entry name" value="PKS"/>
    <property type="match status" value="1"/>
</dbReference>
<dbReference type="PROSITE" id="PS52004">
    <property type="entry name" value="KS3_2"/>
    <property type="match status" value="1"/>
</dbReference>
<dbReference type="SMART" id="SM00827">
    <property type="entry name" value="PKS_AT"/>
    <property type="match status" value="1"/>
</dbReference>
<dbReference type="InterPro" id="IPR018201">
    <property type="entry name" value="Ketoacyl_synth_AS"/>
</dbReference>
<dbReference type="SMART" id="SM00822">
    <property type="entry name" value="PKS_KR"/>
    <property type="match status" value="1"/>
</dbReference>
<organism evidence="10 11">
    <name type="scientific">Streptomyces formicae</name>
    <dbReference type="NCBI Taxonomy" id="1616117"/>
    <lineage>
        <taxon>Bacteria</taxon>
        <taxon>Bacillati</taxon>
        <taxon>Actinomycetota</taxon>
        <taxon>Actinomycetes</taxon>
        <taxon>Kitasatosporales</taxon>
        <taxon>Streptomycetaceae</taxon>
        <taxon>Streptomyces</taxon>
    </lineage>
</organism>
<evidence type="ECO:0000256" key="7">
    <source>
        <dbReference type="ARBA" id="ARBA00023315"/>
    </source>
</evidence>
<dbReference type="InterPro" id="IPR020806">
    <property type="entry name" value="PKS_PP-bd"/>
</dbReference>
<dbReference type="Pfam" id="PF16197">
    <property type="entry name" value="KAsynt_C_assoc"/>
    <property type="match status" value="1"/>
</dbReference>